<organism evidence="2 3">
    <name type="scientific">Paenibacillus helianthi</name>
    <dbReference type="NCBI Taxonomy" id="1349432"/>
    <lineage>
        <taxon>Bacteria</taxon>
        <taxon>Bacillati</taxon>
        <taxon>Bacillota</taxon>
        <taxon>Bacilli</taxon>
        <taxon>Bacillales</taxon>
        <taxon>Paenibacillaceae</taxon>
        <taxon>Paenibacillus</taxon>
    </lineage>
</organism>
<accession>A0ABX3EMH7</accession>
<dbReference type="PANTHER" id="PTHR43792">
    <property type="entry name" value="GNAT FAMILY, PUTATIVE (AFU_ORTHOLOGUE AFUA_3G00765)-RELATED-RELATED"/>
    <property type="match status" value="1"/>
</dbReference>
<dbReference type="PROSITE" id="PS51186">
    <property type="entry name" value="GNAT"/>
    <property type="match status" value="1"/>
</dbReference>
<comment type="caution">
    <text evidence="2">The sequence shown here is derived from an EMBL/GenBank/DDBJ whole genome shotgun (WGS) entry which is preliminary data.</text>
</comment>
<proteinExistence type="predicted"/>
<dbReference type="InterPro" id="IPR000182">
    <property type="entry name" value="GNAT_dom"/>
</dbReference>
<dbReference type="PANTHER" id="PTHR43792:SF9">
    <property type="entry name" value="RIBOSOMAL-PROTEIN-ALANINE ACETYLTRANSFERASE"/>
    <property type="match status" value="1"/>
</dbReference>
<dbReference type="RefSeq" id="WP_074107734.1">
    <property type="nucleotide sequence ID" value="NZ_LVWI01000040.1"/>
</dbReference>
<evidence type="ECO:0000259" key="1">
    <source>
        <dbReference type="PROSITE" id="PS51186"/>
    </source>
</evidence>
<protein>
    <submittedName>
        <fullName evidence="2">GCN5 family acetyltransferase</fullName>
    </submittedName>
</protein>
<evidence type="ECO:0000313" key="3">
    <source>
        <dbReference type="Proteomes" id="UP000186058"/>
    </source>
</evidence>
<gene>
    <name evidence="2" type="ORF">A3844_14150</name>
</gene>
<feature type="domain" description="N-acetyltransferase" evidence="1">
    <location>
        <begin position="11"/>
        <end position="164"/>
    </location>
</feature>
<reference evidence="2 3" key="1">
    <citation type="submission" date="2016-03" db="EMBL/GenBank/DDBJ databases">
        <authorList>
            <person name="Sant'Anna F.H."/>
            <person name="Ambrosini A."/>
            <person name="Souza R."/>
            <person name="Bach E."/>
            <person name="Fernandes G."/>
            <person name="Balsanelli E."/>
            <person name="Baura V.A."/>
            <person name="Souza E.M."/>
            <person name="Passaglia L."/>
        </authorList>
    </citation>
    <scope>NUCLEOTIDE SEQUENCE [LARGE SCALE GENOMIC DNA]</scope>
    <source>
        <strain evidence="2 3">P26E</strain>
    </source>
</reference>
<dbReference type="InterPro" id="IPR016181">
    <property type="entry name" value="Acyl_CoA_acyltransferase"/>
</dbReference>
<name>A0ABX3EMH7_9BACL</name>
<dbReference type="Proteomes" id="UP000186058">
    <property type="component" value="Unassembled WGS sequence"/>
</dbReference>
<dbReference type="Pfam" id="PF13302">
    <property type="entry name" value="Acetyltransf_3"/>
    <property type="match status" value="1"/>
</dbReference>
<dbReference type="InterPro" id="IPR051531">
    <property type="entry name" value="N-acetyltransferase"/>
</dbReference>
<dbReference type="Gene3D" id="3.40.630.30">
    <property type="match status" value="1"/>
</dbReference>
<sequence length="168" mass="19331">MNYPVIETDRLRLRVLTLEDNEAVFQHFSDEEVTRYMDIPPCRDIAEADEIIQFHIDDSGCRWGIFDKQQERMAGTCGYHCWRTGPSGTAEIGYDLSRAFWGKGLMTEALHPVIQFGFEQMGLEVIEATVDPGNDRSIRLLMALGFSREAELVDNLVYFYLRRNQLTG</sequence>
<evidence type="ECO:0000313" key="2">
    <source>
        <dbReference type="EMBL" id="OKP86206.1"/>
    </source>
</evidence>
<dbReference type="EMBL" id="LVWI01000040">
    <property type="protein sequence ID" value="OKP86206.1"/>
    <property type="molecule type" value="Genomic_DNA"/>
</dbReference>
<keyword evidence="3" id="KW-1185">Reference proteome</keyword>
<dbReference type="SUPFAM" id="SSF55729">
    <property type="entry name" value="Acyl-CoA N-acyltransferases (Nat)"/>
    <property type="match status" value="1"/>
</dbReference>